<evidence type="ECO:0000256" key="5">
    <source>
        <dbReference type="ARBA" id="ARBA00023118"/>
    </source>
</evidence>
<dbReference type="InterPro" id="IPR010149">
    <property type="entry name" value="CRISPR-assoc_prot_Csm2_III-A"/>
</dbReference>
<organism evidence="7 8">
    <name type="scientific">Tannerella forsythia</name>
    <name type="common">Bacteroides forsythus</name>
    <dbReference type="NCBI Taxonomy" id="28112"/>
    <lineage>
        <taxon>Bacteria</taxon>
        <taxon>Pseudomonadati</taxon>
        <taxon>Bacteroidota</taxon>
        <taxon>Bacteroidia</taxon>
        <taxon>Bacteroidales</taxon>
        <taxon>Tannerellaceae</taxon>
        <taxon>Tannerella</taxon>
    </lineage>
</organism>
<gene>
    <name evidence="7" type="ORF">CLI86_04170</name>
</gene>
<dbReference type="Pfam" id="PF03750">
    <property type="entry name" value="Csm2_III-A"/>
    <property type="match status" value="1"/>
</dbReference>
<comment type="similarity">
    <text evidence="2">Belongs to the CRISPR-associated Csm2 family.</text>
</comment>
<proteinExistence type="inferred from homology"/>
<keyword evidence="4" id="KW-0694">RNA-binding</keyword>
<evidence type="ECO:0000256" key="3">
    <source>
        <dbReference type="ARBA" id="ARBA00016118"/>
    </source>
</evidence>
<dbReference type="RefSeq" id="WP_097531020.1">
    <property type="nucleotide sequence ID" value="NZ_NSLJ01000008.1"/>
</dbReference>
<reference evidence="7 8" key="1">
    <citation type="submission" date="2017-09" db="EMBL/GenBank/DDBJ databases">
        <title>Phase variable restriction modification systems are present in the genome sequences of periodontal pathogens Prevotella intermedia, Tannerella forsythia and Porphyromonas gingivalis.</title>
        <authorList>
            <person name="Haigh R.D."/>
            <person name="Crawford L."/>
            <person name="Ralph J."/>
            <person name="Wanford J."/>
            <person name="Vartoukian S.R."/>
            <person name="Hijazib K."/>
            <person name="Wade W."/>
            <person name="Oggioni M.R."/>
        </authorList>
    </citation>
    <scope>NUCLEOTIDE SEQUENCE [LARGE SCALE GENOMIC DNA]</scope>
    <source>
        <strain evidence="7 8">WW11663</strain>
    </source>
</reference>
<comment type="caution">
    <text evidence="7">The sequence shown here is derived from an EMBL/GenBank/DDBJ whole genome shotgun (WGS) entry which is preliminary data.</text>
</comment>
<dbReference type="EMBL" id="NSLJ01000008">
    <property type="protein sequence ID" value="PDP44252.1"/>
    <property type="molecule type" value="Genomic_DNA"/>
</dbReference>
<dbReference type="AlphaFoldDB" id="A0A2A6E9G3"/>
<dbReference type="Proteomes" id="UP000219259">
    <property type="component" value="Unassembled WGS sequence"/>
</dbReference>
<comment type="function">
    <text evidence="1">This subunit may be involved in monitoring complementarity of crRNA and target RNA.</text>
</comment>
<evidence type="ECO:0000313" key="7">
    <source>
        <dbReference type="EMBL" id="PDP44252.1"/>
    </source>
</evidence>
<dbReference type="GO" id="GO:0051607">
    <property type="term" value="P:defense response to virus"/>
    <property type="evidence" value="ECO:0007669"/>
    <property type="project" value="UniProtKB-KW"/>
</dbReference>
<evidence type="ECO:0000313" key="8">
    <source>
        <dbReference type="Proteomes" id="UP000219259"/>
    </source>
</evidence>
<accession>A0A2A6E9G3</accession>
<evidence type="ECO:0000256" key="1">
    <source>
        <dbReference type="ARBA" id="ARBA00003640"/>
    </source>
</evidence>
<evidence type="ECO:0000256" key="4">
    <source>
        <dbReference type="ARBA" id="ARBA00022884"/>
    </source>
</evidence>
<sequence length="141" mass="16453">MAKTIIKLEQPPIWSFFCENENEKEAMEKGSQEEAFNNILSADKSEFLISRVENLVQRRLANSITGSQLRKLFDVVQKGSDSEIRIQLIYMAARQNNPTAQNFAQFIKELIIHKNGNSARNERFQLFMESIISYHKYYSKK</sequence>
<evidence type="ECO:0000256" key="6">
    <source>
        <dbReference type="ARBA" id="ARBA00031723"/>
    </source>
</evidence>
<dbReference type="GO" id="GO:0003723">
    <property type="term" value="F:RNA binding"/>
    <property type="evidence" value="ECO:0007669"/>
    <property type="project" value="UniProtKB-KW"/>
</dbReference>
<name>A0A2A6E9G3_TANFO</name>
<keyword evidence="5" id="KW-0051">Antiviral defense</keyword>
<evidence type="ECO:0000256" key="2">
    <source>
        <dbReference type="ARBA" id="ARBA00006896"/>
    </source>
</evidence>
<protein>
    <recommendedName>
        <fullName evidence="3">CRISPR system Cms protein Csm2</fullName>
    </recommendedName>
    <alternativeName>
        <fullName evidence="6">CRISPR type III A-associated protein Csm2</fullName>
    </alternativeName>
</protein>